<dbReference type="PROSITE" id="PS50991">
    <property type="entry name" value="PYR_CT"/>
    <property type="match status" value="1"/>
</dbReference>
<dbReference type="GO" id="GO:0046951">
    <property type="term" value="P:ketone body biosynthetic process"/>
    <property type="evidence" value="ECO:0007669"/>
    <property type="project" value="TreeGrafter"/>
</dbReference>
<gene>
    <name evidence="9" type="ORF">CYME_CMA068C</name>
</gene>
<dbReference type="HOGENOM" id="CLU_022138_3_1_1"/>
<sequence length="353" mass="38893">MYKLTWCLRHSRPVFGRNSVSNNPGSRHQLSNFSLTAKKPVQIVEVGPRDGLQTERPLPVEDRTELIRRLVLDAGLHKVEVGSFVSEKRVPQMAQTEQVIARLQATLSTSVQKHVTFPVLVPNEKHLERALNAGCQDFAVFVSSTEGFSQRNLGCSVSESLEKVDTIFRRLEQEPNRDAFSVRGYVSCIFMCPFDGDVSPAHVRQVASALLEMGCYEVSLGDTLGMGTPAHVRRLLDELFGHETRTAGKYAVHFHDTYGMAVANILCAIEEYDICVVDSSVGGLGGCPFAPGSTGNVATEDVLYLLQGLERAERGVDLMKLTNIGAWINAKFGRETRSKAALALLRKQRSDEG</sequence>
<accession>M1VE68</accession>
<evidence type="ECO:0000256" key="7">
    <source>
        <dbReference type="ARBA" id="ARBA00049877"/>
    </source>
</evidence>
<evidence type="ECO:0000313" key="9">
    <source>
        <dbReference type="EMBL" id="BAM78778.1"/>
    </source>
</evidence>
<evidence type="ECO:0000256" key="6">
    <source>
        <dbReference type="ARBA" id="ARBA00023239"/>
    </source>
</evidence>
<dbReference type="Gramene" id="CMA068CT">
    <property type="protein sequence ID" value="CMA068CT"/>
    <property type="gene ID" value="CMA068C"/>
</dbReference>
<proteinExistence type="inferred from homology"/>
<dbReference type="UniPathway" id="UPA00896">
    <property type="reaction ID" value="UER00863"/>
</dbReference>
<dbReference type="Pfam" id="PF00682">
    <property type="entry name" value="HMGL-like"/>
    <property type="match status" value="1"/>
</dbReference>
<comment type="similarity">
    <text evidence="3">Belongs to the HMG-CoA lyase family.</text>
</comment>
<reference evidence="9 10" key="1">
    <citation type="journal article" date="2004" name="Nature">
        <title>Genome sequence of the ultrasmall unicellular red alga Cyanidioschyzon merolae 10D.</title>
        <authorList>
            <person name="Matsuzaki M."/>
            <person name="Misumi O."/>
            <person name="Shin-i T."/>
            <person name="Maruyama S."/>
            <person name="Takahara M."/>
            <person name="Miyagishima S."/>
            <person name="Mori T."/>
            <person name="Nishida K."/>
            <person name="Yagisawa F."/>
            <person name="Nishida K."/>
            <person name="Yoshida Y."/>
            <person name="Nishimura Y."/>
            <person name="Nakao S."/>
            <person name="Kobayashi T."/>
            <person name="Momoyama Y."/>
            <person name="Higashiyama T."/>
            <person name="Minoda A."/>
            <person name="Sano M."/>
            <person name="Nomoto H."/>
            <person name="Oishi K."/>
            <person name="Hayashi H."/>
            <person name="Ohta F."/>
            <person name="Nishizaka S."/>
            <person name="Haga S."/>
            <person name="Miura S."/>
            <person name="Morishita T."/>
            <person name="Kabeya Y."/>
            <person name="Terasawa K."/>
            <person name="Suzuki Y."/>
            <person name="Ishii Y."/>
            <person name="Asakawa S."/>
            <person name="Takano H."/>
            <person name="Ohta N."/>
            <person name="Kuroiwa H."/>
            <person name="Tanaka K."/>
            <person name="Shimizu N."/>
            <person name="Sugano S."/>
            <person name="Sato N."/>
            <person name="Nozaki H."/>
            <person name="Ogasawara N."/>
            <person name="Kohara Y."/>
            <person name="Kuroiwa T."/>
        </authorList>
    </citation>
    <scope>NUCLEOTIDE SEQUENCE [LARGE SCALE GENOMIC DNA]</scope>
    <source>
        <strain evidence="9 10">10D</strain>
    </source>
</reference>
<evidence type="ECO:0000256" key="2">
    <source>
        <dbReference type="ARBA" id="ARBA00005143"/>
    </source>
</evidence>
<dbReference type="InterPro" id="IPR043594">
    <property type="entry name" value="HMGL"/>
</dbReference>
<evidence type="ECO:0000256" key="4">
    <source>
        <dbReference type="ARBA" id="ARBA00012910"/>
    </source>
</evidence>
<protein>
    <recommendedName>
        <fullName evidence="4">hydroxymethylglutaryl-CoA lyase</fullName>
        <ecNumber evidence="4">4.1.3.4</ecNumber>
    </recommendedName>
</protein>
<dbReference type="Gene3D" id="3.20.20.70">
    <property type="entry name" value="Aldolase class I"/>
    <property type="match status" value="1"/>
</dbReference>
<dbReference type="GO" id="GO:0046872">
    <property type="term" value="F:metal ion binding"/>
    <property type="evidence" value="ECO:0007669"/>
    <property type="project" value="UniProtKB-KW"/>
</dbReference>
<keyword evidence="10" id="KW-1185">Reference proteome</keyword>
<evidence type="ECO:0000313" key="10">
    <source>
        <dbReference type="Proteomes" id="UP000007014"/>
    </source>
</evidence>
<dbReference type="GO" id="GO:0009507">
    <property type="term" value="C:chloroplast"/>
    <property type="evidence" value="ECO:0007669"/>
    <property type="project" value="UniProtKB-SubCell"/>
</dbReference>
<dbReference type="EC" id="4.1.3.4" evidence="4"/>
<comment type="catalytic activity">
    <reaction evidence="7">
        <text>(3S)-3-hydroxy-3-methylglutaryl-CoA = acetoacetate + acetyl-CoA</text>
        <dbReference type="Rhea" id="RHEA:24404"/>
        <dbReference type="ChEBI" id="CHEBI:13705"/>
        <dbReference type="ChEBI" id="CHEBI:43074"/>
        <dbReference type="ChEBI" id="CHEBI:57288"/>
        <dbReference type="EC" id="4.1.3.4"/>
    </reaction>
</comment>
<organism evidence="9 10">
    <name type="scientific">Cyanidioschyzon merolae (strain NIES-3377 / 10D)</name>
    <name type="common">Unicellular red alga</name>
    <dbReference type="NCBI Taxonomy" id="280699"/>
    <lineage>
        <taxon>Eukaryota</taxon>
        <taxon>Rhodophyta</taxon>
        <taxon>Bangiophyceae</taxon>
        <taxon>Cyanidiales</taxon>
        <taxon>Cyanidiaceae</taxon>
        <taxon>Cyanidioschyzon</taxon>
    </lineage>
</organism>
<evidence type="ECO:0000256" key="5">
    <source>
        <dbReference type="ARBA" id="ARBA00022723"/>
    </source>
</evidence>
<dbReference type="SUPFAM" id="SSF51569">
    <property type="entry name" value="Aldolase"/>
    <property type="match status" value="1"/>
</dbReference>
<dbReference type="EMBL" id="AP006483">
    <property type="protein sequence ID" value="BAM78778.1"/>
    <property type="molecule type" value="Genomic_DNA"/>
</dbReference>
<dbReference type="Proteomes" id="UP000007014">
    <property type="component" value="Chromosome 1"/>
</dbReference>
<dbReference type="KEGG" id="cme:CYME_CMA068C"/>
<dbReference type="GeneID" id="16992194"/>
<dbReference type="RefSeq" id="XP_005535064.1">
    <property type="nucleotide sequence ID" value="XM_005535007.1"/>
</dbReference>
<reference evidence="9 10" key="2">
    <citation type="journal article" date="2007" name="BMC Biol.">
        <title>A 100%-complete sequence reveals unusually simple genomic features in the hot-spring red alga Cyanidioschyzon merolae.</title>
        <authorList>
            <person name="Nozaki H."/>
            <person name="Takano H."/>
            <person name="Misumi O."/>
            <person name="Terasawa K."/>
            <person name="Matsuzaki M."/>
            <person name="Maruyama S."/>
            <person name="Nishida K."/>
            <person name="Yagisawa F."/>
            <person name="Yoshida Y."/>
            <person name="Fujiwara T."/>
            <person name="Takio S."/>
            <person name="Tamura K."/>
            <person name="Chung S.J."/>
            <person name="Nakamura S."/>
            <person name="Kuroiwa H."/>
            <person name="Tanaka K."/>
            <person name="Sato N."/>
            <person name="Kuroiwa T."/>
        </authorList>
    </citation>
    <scope>NUCLEOTIDE SEQUENCE [LARGE SCALE GENOMIC DNA]</scope>
    <source>
        <strain evidence="9 10">10D</strain>
    </source>
</reference>
<dbReference type="STRING" id="280699.M1VE68"/>
<feature type="domain" description="Pyruvate carboxyltransferase" evidence="8">
    <location>
        <begin position="41"/>
        <end position="322"/>
    </location>
</feature>
<keyword evidence="5" id="KW-0479">Metal-binding</keyword>
<evidence type="ECO:0000256" key="3">
    <source>
        <dbReference type="ARBA" id="ARBA00009405"/>
    </source>
</evidence>
<dbReference type="CDD" id="cd07938">
    <property type="entry name" value="DRE_TIM_HMGL"/>
    <property type="match status" value="1"/>
</dbReference>
<dbReference type="InterPro" id="IPR013785">
    <property type="entry name" value="Aldolase_TIM"/>
</dbReference>
<dbReference type="PANTHER" id="PTHR42738:SF7">
    <property type="entry name" value="HYDROXYMETHYLGLUTARYL-COA LYASE"/>
    <property type="match status" value="1"/>
</dbReference>
<comment type="pathway">
    <text evidence="2">Metabolic intermediate metabolism; (S)-3-hydroxy-3-methylglutaryl-CoA degradation; acetoacetate from (S)-3-hydroxy-3-methylglutaryl-CoA: step 1/1.</text>
</comment>
<comment type="subcellular location">
    <subcellularLocation>
        <location evidence="1">Plastid</location>
        <location evidence="1">Chloroplast</location>
    </subcellularLocation>
</comment>
<keyword evidence="6 9" id="KW-0456">Lyase</keyword>
<name>M1VE68_CYAM1</name>
<dbReference type="eggNOG" id="KOG2368">
    <property type="taxonomic scope" value="Eukaryota"/>
</dbReference>
<dbReference type="OrthoDB" id="1905920at2759"/>
<dbReference type="OMA" id="FQMRNTH"/>
<evidence type="ECO:0000256" key="1">
    <source>
        <dbReference type="ARBA" id="ARBA00004229"/>
    </source>
</evidence>
<dbReference type="GO" id="GO:0006552">
    <property type="term" value="P:L-leucine catabolic process"/>
    <property type="evidence" value="ECO:0007669"/>
    <property type="project" value="TreeGrafter"/>
</dbReference>
<dbReference type="NCBIfam" id="NF004283">
    <property type="entry name" value="PRK05692.1"/>
    <property type="match status" value="1"/>
</dbReference>
<dbReference type="PANTHER" id="PTHR42738">
    <property type="entry name" value="HYDROXYMETHYLGLUTARYL-COA LYASE"/>
    <property type="match status" value="1"/>
</dbReference>
<evidence type="ECO:0000259" key="8">
    <source>
        <dbReference type="PROSITE" id="PS50991"/>
    </source>
</evidence>
<dbReference type="GO" id="GO:0004419">
    <property type="term" value="F:hydroxymethylglutaryl-CoA lyase activity"/>
    <property type="evidence" value="ECO:0007669"/>
    <property type="project" value="UniProtKB-EC"/>
</dbReference>
<dbReference type="InterPro" id="IPR000891">
    <property type="entry name" value="PYR_CT"/>
</dbReference>
<dbReference type="FunFam" id="3.20.20.70:FF:000071">
    <property type="entry name" value="Hydroxymethylglutaryl-CoA lyase"/>
    <property type="match status" value="1"/>
</dbReference>
<dbReference type="AlphaFoldDB" id="M1VE68"/>